<dbReference type="Proteomes" id="UP000679575">
    <property type="component" value="Chromosome"/>
</dbReference>
<dbReference type="RefSeq" id="WP_212595615.1">
    <property type="nucleotide sequence ID" value="NZ_CP073587.1"/>
</dbReference>
<dbReference type="EMBL" id="CP073587">
    <property type="protein sequence ID" value="QUN06602.1"/>
    <property type="molecule type" value="Genomic_DNA"/>
</dbReference>
<accession>A0ABX7YUX0</accession>
<reference evidence="1 2" key="1">
    <citation type="submission" date="2021-04" db="EMBL/GenBank/DDBJ databases">
        <title>Novel species identification of genus Shewanella.</title>
        <authorList>
            <person name="Liu G."/>
        </authorList>
    </citation>
    <scope>NUCLEOTIDE SEQUENCE [LARGE SCALE GENOMIC DNA]</scope>
    <source>
        <strain evidence="1 2">FJAT-54481</strain>
    </source>
</reference>
<sequence>MAVDKESQGSHDGHSSKAMYQLLEKLIDARQTYPQRSILLFNSPADDRDAVMAQNIMDDYHGQKLLTYSGDYHAKHDAWYHMGSPRNIHGTRA</sequence>
<evidence type="ECO:0000313" key="2">
    <source>
        <dbReference type="Proteomes" id="UP000679575"/>
    </source>
</evidence>
<name>A0ABX7YUX0_9GAMM</name>
<gene>
    <name evidence="1" type="ORF">KDN34_03880</name>
</gene>
<proteinExistence type="predicted"/>
<keyword evidence="2" id="KW-1185">Reference proteome</keyword>
<evidence type="ECO:0000313" key="1">
    <source>
        <dbReference type="EMBL" id="QUN06602.1"/>
    </source>
</evidence>
<protein>
    <submittedName>
        <fullName evidence="1">Uncharacterized protein</fullName>
    </submittedName>
</protein>
<organism evidence="1 2">
    <name type="scientific">Shewanella yunxiaonensis</name>
    <dbReference type="NCBI Taxonomy" id="2829809"/>
    <lineage>
        <taxon>Bacteria</taxon>
        <taxon>Pseudomonadati</taxon>
        <taxon>Pseudomonadota</taxon>
        <taxon>Gammaproteobacteria</taxon>
        <taxon>Alteromonadales</taxon>
        <taxon>Shewanellaceae</taxon>
        <taxon>Shewanella</taxon>
    </lineage>
</organism>